<protein>
    <submittedName>
        <fullName evidence="1">Uncharacterized protein</fullName>
    </submittedName>
</protein>
<reference evidence="1 2" key="1">
    <citation type="submission" date="2023-02" db="EMBL/GenBank/DDBJ databases">
        <title>Mannheimia cairiniae sp. nov., a novel species of Mannheimia obtained from moscovy ducks (Cairina moschata) and reclassification of Mannheimia ovis as heterotypic synonym of Mannheimia pernigra.</title>
        <authorList>
            <person name="Christensen H."/>
        </authorList>
    </citation>
    <scope>NUCLEOTIDE SEQUENCE [LARGE SCALE GENOMIC DNA]</scope>
    <source>
        <strain evidence="1 2">AT1</strain>
    </source>
</reference>
<name>A0ABT5MM73_9PAST</name>
<dbReference type="EMBL" id="JAQSJE010000001">
    <property type="protein sequence ID" value="MDD0823112.1"/>
    <property type="molecule type" value="Genomic_DNA"/>
</dbReference>
<sequence>MTSTLKQTNEEKALCYLILNPEGFSEREGVFNLNFTSGRNYINTAEKLLGIKFNRQWEKTENGEGQYYRYQLPDRHTAEKVIKYLNAKSALRGETAITAEQVQHILSRFDV</sequence>
<evidence type="ECO:0000313" key="1">
    <source>
        <dbReference type="EMBL" id="MDD0823112.1"/>
    </source>
</evidence>
<dbReference type="Proteomes" id="UP001221909">
    <property type="component" value="Unassembled WGS sequence"/>
</dbReference>
<comment type="caution">
    <text evidence="1">The sequence shown here is derived from an EMBL/GenBank/DDBJ whole genome shotgun (WGS) entry which is preliminary data.</text>
</comment>
<gene>
    <name evidence="1" type="ORF">PTQ27_01310</name>
</gene>
<proteinExistence type="predicted"/>
<keyword evidence="2" id="KW-1185">Reference proteome</keyword>
<dbReference type="RefSeq" id="WP_273748410.1">
    <property type="nucleotide sequence ID" value="NZ_JAQSJE010000001.1"/>
</dbReference>
<organism evidence="1 2">
    <name type="scientific">Mannheimia cairinae</name>
    <dbReference type="NCBI Taxonomy" id="3025936"/>
    <lineage>
        <taxon>Bacteria</taxon>
        <taxon>Pseudomonadati</taxon>
        <taxon>Pseudomonadota</taxon>
        <taxon>Gammaproteobacteria</taxon>
        <taxon>Pasteurellales</taxon>
        <taxon>Pasteurellaceae</taxon>
        <taxon>Mannheimia</taxon>
    </lineage>
</organism>
<evidence type="ECO:0000313" key="2">
    <source>
        <dbReference type="Proteomes" id="UP001221909"/>
    </source>
</evidence>
<accession>A0ABT5MM73</accession>